<dbReference type="STRING" id="446860.AS188_01880"/>
<dbReference type="Gene3D" id="3.20.20.150">
    <property type="entry name" value="Divalent-metal-dependent TIM barrel enzymes"/>
    <property type="match status" value="1"/>
</dbReference>
<dbReference type="GO" id="GO:0046872">
    <property type="term" value="F:metal ion binding"/>
    <property type="evidence" value="ECO:0007669"/>
    <property type="project" value="UniProtKB-UniRule"/>
</dbReference>
<dbReference type="UniPathway" id="UPA00088"/>
<evidence type="ECO:0000256" key="2">
    <source>
        <dbReference type="HAMAP-Rule" id="MF_02238"/>
    </source>
</evidence>
<dbReference type="Proteomes" id="UP000321155">
    <property type="component" value="Unassembled WGS sequence"/>
</dbReference>
<comment type="function">
    <text evidence="2">Catalyzes the conversion of 3-dehydroshikimate to protocatechuate (3,4-dihydroxybenzoate), a common intermediate of quinate and shikimate degradation pathways.</text>
</comment>
<feature type="binding site" evidence="2">
    <location>
        <position position="134"/>
    </location>
    <ligand>
        <name>a divalent metal cation</name>
        <dbReference type="ChEBI" id="CHEBI:60240"/>
        <note>catalytic</note>
    </ligand>
</feature>
<dbReference type="InterPro" id="IPR036237">
    <property type="entry name" value="Xyl_isomerase-like_sf"/>
</dbReference>
<comment type="cofactor">
    <cofactor evidence="2">
        <name>a divalent metal cation</name>
        <dbReference type="ChEBI" id="CHEBI:60240"/>
    </cofactor>
</comment>
<reference evidence="5 7" key="1">
    <citation type="submission" date="2015-11" db="EMBL/GenBank/DDBJ databases">
        <title>Complete Genome Sequence of Kocuria flava strain HO-9041.</title>
        <authorList>
            <person name="Zhou M."/>
            <person name="Dai J."/>
        </authorList>
    </citation>
    <scope>NUCLEOTIDE SEQUENCE [LARGE SCALE GENOMIC DNA]</scope>
    <source>
        <strain evidence="5 7">HO-9041</strain>
    </source>
</reference>
<keyword evidence="5" id="KW-0560">Oxidoreductase</keyword>
<sequence length="632" mass="68717">MRTSIATVCLSGTLEEKMHAAAAAGFDGIEVFEQDLVVSPSSPERIRDLAAELGLGLDLYQPFRDAEGVGPELVPAVLRRAAAKFRLMNRLGTDTVLVCSNVATATVDDDAVAARQLRALGDLAGEHGVRLAYEALAWGRYVDDFEHAQRIVELADHPSVGTCLDSFHILSRGWDPAPIERIPAEKIFFVQLADAPLLSMDVLSWSRHHRVFPGEGDFDMVGFMTRLVRSGYDGPVSLEIFNDAFRQADVRRTAVDGLRSLRWLEDQTLRALAGQPVRDRLELQALPAVAEPAGYDFVEIRTARLGETTRLLHQLGFALGGHHQSKEHVQVWVQGPVRVVVVDAVREAVPGASPTEIAALGFTVEDPEAAVDRATRLRARPVERTQGPGEQVLRGVHAPDGTEIFFCRASPDGVPPWLGEFGADDVLDPAALVTGVDHVNMAQPWQHYDEAVLFYTSVLALEAQPAQDVPGPSGLVRSQVMRSADGAVRMPLNVAPAAAEQGSFVGAAYPEHVALACSDVVAAARRARRRGLAPLPVPQNYYEDLVARFDLDEAFVASLQELDLLYDRDTGGEFLHFYTGTLGTVFFEVVERRGGYAGFGAPNAPVRLAAQYRRSHEPGARQRSPRGAASPQ</sequence>
<comment type="pathway">
    <text evidence="2">Aromatic compound metabolism; 3,4-dihydroxybenzoate biosynthesis.</text>
</comment>
<dbReference type="InterPro" id="IPR013022">
    <property type="entry name" value="Xyl_isomerase-like_TIM-brl"/>
</dbReference>
<dbReference type="RefSeq" id="WP_058857420.1">
    <property type="nucleotide sequence ID" value="NZ_BJZR01000030.1"/>
</dbReference>
<dbReference type="EMBL" id="CP013254">
    <property type="protein sequence ID" value="ALU38706.1"/>
    <property type="molecule type" value="Genomic_DNA"/>
</dbReference>
<dbReference type="InterPro" id="IPR037523">
    <property type="entry name" value="VOC_core"/>
</dbReference>
<dbReference type="AlphaFoldDB" id="A0A0U2XK02"/>
<dbReference type="Pfam" id="PF00903">
    <property type="entry name" value="Glyoxalase"/>
    <property type="match status" value="1"/>
</dbReference>
<feature type="binding site" evidence="2">
    <location>
        <position position="191"/>
    </location>
    <ligand>
        <name>a divalent metal cation</name>
        <dbReference type="ChEBI" id="CHEBI:60240"/>
        <note>catalytic</note>
    </ligand>
</feature>
<dbReference type="SUPFAM" id="SSF51658">
    <property type="entry name" value="Xylose isomerase-like"/>
    <property type="match status" value="1"/>
</dbReference>
<accession>A0A0U2XK02</accession>
<protein>
    <recommendedName>
        <fullName evidence="2">3-dehydroshikimate dehydratase</fullName>
        <shortName evidence="2">DSD</shortName>
        <ecNumber evidence="2">4.2.1.118</ecNumber>
    </recommendedName>
</protein>
<keyword evidence="2" id="KW-0456">Lyase</keyword>
<comment type="catalytic activity">
    <reaction evidence="2">
        <text>3-dehydroshikimate = 3,4-dihydroxybenzoate + H2O</text>
        <dbReference type="Rhea" id="RHEA:24848"/>
        <dbReference type="ChEBI" id="CHEBI:15377"/>
        <dbReference type="ChEBI" id="CHEBI:16630"/>
        <dbReference type="ChEBI" id="CHEBI:36241"/>
        <dbReference type="EC" id="4.2.1.118"/>
    </reaction>
</comment>
<feature type="domain" description="VOC" evidence="4">
    <location>
        <begin position="294"/>
        <end position="409"/>
    </location>
</feature>
<gene>
    <name evidence="5" type="ORF">AS188_01880</name>
    <name evidence="6" type="ORF">KFL01_13840</name>
</gene>
<evidence type="ECO:0000313" key="7">
    <source>
        <dbReference type="Proteomes" id="UP000057181"/>
    </source>
</evidence>
<dbReference type="EC" id="4.2.1.118" evidence="2"/>
<evidence type="ECO:0000256" key="3">
    <source>
        <dbReference type="SAM" id="MobiDB-lite"/>
    </source>
</evidence>
<dbReference type="GO" id="GO:0051213">
    <property type="term" value="F:dioxygenase activity"/>
    <property type="evidence" value="ECO:0007669"/>
    <property type="project" value="UniProtKB-KW"/>
</dbReference>
<keyword evidence="5" id="KW-0223">Dioxygenase</keyword>
<keyword evidence="5" id="KW-0670">Pyruvate</keyword>
<dbReference type="PANTHER" id="PTHR12110">
    <property type="entry name" value="HYDROXYPYRUVATE ISOMERASE"/>
    <property type="match status" value="1"/>
</dbReference>
<evidence type="ECO:0000313" key="6">
    <source>
        <dbReference type="EMBL" id="GEO92078.1"/>
    </source>
</evidence>
<evidence type="ECO:0000313" key="8">
    <source>
        <dbReference type="Proteomes" id="UP000321155"/>
    </source>
</evidence>
<dbReference type="InterPro" id="IPR050312">
    <property type="entry name" value="IolE/XylAMocC-like"/>
</dbReference>
<keyword evidence="2" id="KW-0479">Metal-binding</keyword>
<dbReference type="SUPFAM" id="SSF54593">
    <property type="entry name" value="Glyoxalase/Bleomycin resistance protein/Dihydroxybiphenyl dioxygenase"/>
    <property type="match status" value="1"/>
</dbReference>
<feature type="domain" description="VOC" evidence="4">
    <location>
        <begin position="435"/>
        <end position="580"/>
    </location>
</feature>
<dbReference type="GO" id="GO:0046279">
    <property type="term" value="P:3,4-dihydroxybenzoate biosynthetic process"/>
    <property type="evidence" value="ECO:0007669"/>
    <property type="project" value="UniProtKB-UniRule"/>
</dbReference>
<comment type="similarity">
    <text evidence="2">Belongs to the bacterial two-domain DSD family.</text>
</comment>
<feature type="binding site" evidence="2">
    <location>
        <position position="588"/>
    </location>
    <ligand>
        <name>Mg(2+)</name>
        <dbReference type="ChEBI" id="CHEBI:18420"/>
    </ligand>
</feature>
<feature type="binding site" evidence="2">
    <location>
        <position position="512"/>
    </location>
    <ligand>
        <name>Mg(2+)</name>
        <dbReference type="ChEBI" id="CHEBI:18420"/>
    </ligand>
</feature>
<dbReference type="Gene3D" id="3.10.180.10">
    <property type="entry name" value="2,3-Dihydroxybiphenyl 1,2-Dioxygenase, domain 1"/>
    <property type="match status" value="2"/>
</dbReference>
<organism evidence="5 7">
    <name type="scientific">Kocuria flava</name>
    <dbReference type="NCBI Taxonomy" id="446860"/>
    <lineage>
        <taxon>Bacteria</taxon>
        <taxon>Bacillati</taxon>
        <taxon>Actinomycetota</taxon>
        <taxon>Actinomycetes</taxon>
        <taxon>Micrococcales</taxon>
        <taxon>Micrococcaceae</taxon>
        <taxon>Kocuria</taxon>
    </lineage>
</organism>
<dbReference type="EMBL" id="BJZR01000030">
    <property type="protein sequence ID" value="GEO92078.1"/>
    <property type="molecule type" value="Genomic_DNA"/>
</dbReference>
<keyword evidence="8" id="KW-1185">Reference proteome</keyword>
<feature type="binding site" evidence="2">
    <location>
        <position position="438"/>
    </location>
    <ligand>
        <name>Mg(2+)</name>
        <dbReference type="ChEBI" id="CHEBI:18420"/>
    </ligand>
</feature>
<evidence type="ECO:0000313" key="5">
    <source>
        <dbReference type="EMBL" id="ALU38706.1"/>
    </source>
</evidence>
<proteinExistence type="inferred from homology"/>
<feature type="binding site" evidence="2">
    <location>
        <position position="239"/>
    </location>
    <ligand>
        <name>a divalent metal cation</name>
        <dbReference type="ChEBI" id="CHEBI:60240"/>
        <note>catalytic</note>
    </ligand>
</feature>
<dbReference type="Pfam" id="PF01261">
    <property type="entry name" value="AP_endonuc_2"/>
    <property type="match status" value="1"/>
</dbReference>
<feature type="binding site" evidence="2">
    <location>
        <position position="165"/>
    </location>
    <ligand>
        <name>a divalent metal cation</name>
        <dbReference type="ChEBI" id="CHEBI:60240"/>
        <note>catalytic</note>
    </ligand>
</feature>
<dbReference type="InterPro" id="IPR004360">
    <property type="entry name" value="Glyas_Fos-R_dOase_dom"/>
</dbReference>
<feature type="region of interest" description="Disordered" evidence="3">
    <location>
        <begin position="613"/>
        <end position="632"/>
    </location>
</feature>
<dbReference type="PANTHER" id="PTHR12110:SF21">
    <property type="entry name" value="XYLOSE ISOMERASE-LIKE TIM BARREL DOMAIN-CONTAINING PROTEIN"/>
    <property type="match status" value="1"/>
</dbReference>
<keyword evidence="1" id="KW-0119">Carbohydrate metabolism</keyword>
<dbReference type="PROSITE" id="PS51819">
    <property type="entry name" value="VOC"/>
    <property type="match status" value="2"/>
</dbReference>
<dbReference type="KEGG" id="kfv:AS188_01880"/>
<dbReference type="Proteomes" id="UP000057181">
    <property type="component" value="Chromosome"/>
</dbReference>
<dbReference type="InterPro" id="IPR029068">
    <property type="entry name" value="Glyas_Bleomycin-R_OHBP_Dase"/>
</dbReference>
<dbReference type="HAMAP" id="MF_02238">
    <property type="entry name" value="DSD"/>
    <property type="match status" value="1"/>
</dbReference>
<dbReference type="InterPro" id="IPR043700">
    <property type="entry name" value="DSD"/>
</dbReference>
<name>A0A0U2XK02_9MICC</name>
<reference evidence="6 8" key="2">
    <citation type="submission" date="2019-07" db="EMBL/GenBank/DDBJ databases">
        <title>Whole genome shotgun sequence of Kocuria flava NBRC 107626.</title>
        <authorList>
            <person name="Hosoyama A."/>
            <person name="Uohara A."/>
            <person name="Ohji S."/>
            <person name="Ichikawa N."/>
        </authorList>
    </citation>
    <scope>NUCLEOTIDE SEQUENCE [LARGE SCALE GENOMIC DNA]</scope>
    <source>
        <strain evidence="6 8">NBRC 107626</strain>
    </source>
</reference>
<evidence type="ECO:0000256" key="1">
    <source>
        <dbReference type="ARBA" id="ARBA00023277"/>
    </source>
</evidence>
<evidence type="ECO:0000259" key="4">
    <source>
        <dbReference type="PROSITE" id="PS51819"/>
    </source>
</evidence>
<dbReference type="OrthoDB" id="9780241at2"/>
<dbReference type="GO" id="GO:0046565">
    <property type="term" value="F:3-dehydroshikimate dehydratase activity"/>
    <property type="evidence" value="ECO:0007669"/>
    <property type="project" value="UniProtKB-UniRule"/>
</dbReference>